<reference evidence="1 2" key="1">
    <citation type="submission" date="2020-06" db="EMBL/GenBank/DDBJ databases">
        <authorList>
            <person name="Li R."/>
            <person name="Bekaert M."/>
        </authorList>
    </citation>
    <scope>NUCLEOTIDE SEQUENCE [LARGE SCALE GENOMIC DNA]</scope>
    <source>
        <strain evidence="2">wild</strain>
    </source>
</reference>
<evidence type="ECO:0000313" key="2">
    <source>
        <dbReference type="Proteomes" id="UP000507470"/>
    </source>
</evidence>
<dbReference type="Proteomes" id="UP000507470">
    <property type="component" value="Unassembled WGS sequence"/>
</dbReference>
<dbReference type="Gene3D" id="2.60.120.260">
    <property type="entry name" value="Galactose-binding domain-like"/>
    <property type="match status" value="1"/>
</dbReference>
<evidence type="ECO:0008006" key="3">
    <source>
        <dbReference type="Google" id="ProtNLM"/>
    </source>
</evidence>
<protein>
    <recommendedName>
        <fullName evidence="3">MEGF10_11</fullName>
    </recommendedName>
</protein>
<dbReference type="AlphaFoldDB" id="A0A6J8A2W8"/>
<proteinExistence type="predicted"/>
<organism evidence="1 2">
    <name type="scientific">Mytilus coruscus</name>
    <name type="common">Sea mussel</name>
    <dbReference type="NCBI Taxonomy" id="42192"/>
    <lineage>
        <taxon>Eukaryota</taxon>
        <taxon>Metazoa</taxon>
        <taxon>Spiralia</taxon>
        <taxon>Lophotrochozoa</taxon>
        <taxon>Mollusca</taxon>
        <taxon>Bivalvia</taxon>
        <taxon>Autobranchia</taxon>
        <taxon>Pteriomorphia</taxon>
        <taxon>Mytilida</taxon>
        <taxon>Mytiloidea</taxon>
        <taxon>Mytilidae</taxon>
        <taxon>Mytilinae</taxon>
        <taxon>Mytilus</taxon>
    </lineage>
</organism>
<keyword evidence="2" id="KW-1185">Reference proteome</keyword>
<name>A0A6J8A2W8_MYTCO</name>
<gene>
    <name evidence="1" type="ORF">MCOR_2685</name>
</gene>
<evidence type="ECO:0000313" key="1">
    <source>
        <dbReference type="EMBL" id="CAC5360080.1"/>
    </source>
</evidence>
<accession>A0A6J8A2W8</accession>
<dbReference type="EMBL" id="CACVKT020000543">
    <property type="protein sequence ID" value="CAC5360080.1"/>
    <property type="molecule type" value="Genomic_DNA"/>
</dbReference>
<dbReference type="OrthoDB" id="10374182at2759"/>
<sequence>MVNYLCKGDQGDDAQRMNGFKVYLSNTSTITSDNYLCYKDPYSPIGPYPNIIQTIPCNYLGKYVIYYDNIGSDESSIVYEPIVELCYVAINGCFKSAWETNCSDACPPKCIDQHCYPENGSCIWGCYPQNCLNNKCDKHTGACSEGCVTGLAGQFCNRNGNGMSGLYFITTVLQNVTCITTDYDG</sequence>